<dbReference type="FunFam" id="2.40.30.10:FF:000004">
    <property type="entry name" value="50S ribosomal protein L3"/>
    <property type="match status" value="1"/>
</dbReference>
<dbReference type="AlphaFoldDB" id="G1E784"/>
<keyword evidence="5" id="KW-0687">Ribonucleoprotein</keyword>
<protein>
    <recommendedName>
        <fullName evidence="6">Large ribosomal subunit protein uL3c</fullName>
    </recommendedName>
</protein>
<dbReference type="GO" id="GO:0022625">
    <property type="term" value="C:cytosolic large ribosomal subunit"/>
    <property type="evidence" value="ECO:0007669"/>
    <property type="project" value="TreeGrafter"/>
</dbReference>
<dbReference type="GO" id="GO:0006412">
    <property type="term" value="P:translation"/>
    <property type="evidence" value="ECO:0007669"/>
    <property type="project" value="InterPro"/>
</dbReference>
<dbReference type="SUPFAM" id="SSF50447">
    <property type="entry name" value="Translation proteins"/>
    <property type="match status" value="1"/>
</dbReference>
<keyword evidence="7" id="KW-0150">Chloroplast</keyword>
<dbReference type="PANTHER" id="PTHR11229">
    <property type="entry name" value="50S RIBOSOMAL PROTEIN L3"/>
    <property type="match status" value="1"/>
</dbReference>
<proteinExistence type="inferred from homology"/>
<keyword evidence="7" id="KW-0934">Plastid</keyword>
<evidence type="ECO:0000256" key="5">
    <source>
        <dbReference type="ARBA" id="ARBA00023274"/>
    </source>
</evidence>
<dbReference type="InterPro" id="IPR019927">
    <property type="entry name" value="Ribosomal_uL3_bac/org-type"/>
</dbReference>
<evidence type="ECO:0000256" key="4">
    <source>
        <dbReference type="ARBA" id="ARBA00022980"/>
    </source>
</evidence>
<evidence type="ECO:0000256" key="2">
    <source>
        <dbReference type="ARBA" id="ARBA00022730"/>
    </source>
</evidence>
<evidence type="ECO:0000313" key="7">
    <source>
        <dbReference type="EMBL" id="AEJ72973.1"/>
    </source>
</evidence>
<dbReference type="GO" id="GO:0003735">
    <property type="term" value="F:structural constituent of ribosome"/>
    <property type="evidence" value="ECO:0007669"/>
    <property type="project" value="InterPro"/>
</dbReference>
<accession>G1E784</accession>
<gene>
    <name evidence="7" type="primary">rpl3</name>
</gene>
<dbReference type="InterPro" id="IPR000597">
    <property type="entry name" value="Ribosomal_uL3"/>
</dbReference>
<keyword evidence="4 7" id="KW-0689">Ribosomal protein</keyword>
<keyword evidence="3" id="KW-0694">RNA-binding</keyword>
<sequence>MSIGCFATKLGMTQIFNETGNFIPVTLLEVGLNQINRIKRTENDGYNAIQVAYSPNWRHNRFDLKKIHKNMSYKHPCTLAQSMSNLEHNILGLLTNNEKKENILKKRFNTKFALLILLLKFDYDYWFQPIFRRFGEFHILNPDDYIESQLLFFAEKEHFDEISKLAFNFEKGEIIRVTSNSFGKGFSGNQKRHGFTQGPMTHGSRNHRLPGSIGAGTTPGRVYPGKKMPGRCSYQVVTFFNIRISYVFSKENILALKGSIPGKIGSFIKLEKKINTISFLC</sequence>
<dbReference type="GO" id="GO:0019843">
    <property type="term" value="F:rRNA binding"/>
    <property type="evidence" value="ECO:0007669"/>
    <property type="project" value="UniProtKB-KW"/>
</dbReference>
<dbReference type="InterPro" id="IPR009000">
    <property type="entry name" value="Transl_B-barrel_sf"/>
</dbReference>
<comment type="similarity">
    <text evidence="1">Belongs to the universal ribosomal protein uL3 family.</text>
</comment>
<evidence type="ECO:0000256" key="1">
    <source>
        <dbReference type="ARBA" id="ARBA00006540"/>
    </source>
</evidence>
<geneLocation type="chloroplast" evidence="7"/>
<evidence type="ECO:0000256" key="3">
    <source>
        <dbReference type="ARBA" id="ARBA00022884"/>
    </source>
</evidence>
<keyword evidence="2" id="KW-0699">rRNA-binding</keyword>
<name>G1E784_KARVE</name>
<organism evidence="7">
    <name type="scientific">Karlodinium veneficum</name>
    <name type="common">Dinoflagellate</name>
    <name type="synonym">Karlodinium micrum</name>
    <dbReference type="NCBI Taxonomy" id="407301"/>
    <lineage>
        <taxon>Eukaryota</taxon>
        <taxon>Sar</taxon>
        <taxon>Alveolata</taxon>
        <taxon>Dinophyceae</taxon>
        <taxon>Gymnodiniales</taxon>
        <taxon>Kareniaceae</taxon>
        <taxon>Karlodinium</taxon>
    </lineage>
</organism>
<dbReference type="Gene3D" id="2.40.30.10">
    <property type="entry name" value="Translation factors"/>
    <property type="match status" value="2"/>
</dbReference>
<dbReference type="EMBL" id="JN039300">
    <property type="protein sequence ID" value="AEJ72973.1"/>
    <property type="molecule type" value="Genomic_DNA"/>
</dbReference>
<dbReference type="Pfam" id="PF00297">
    <property type="entry name" value="Ribosomal_L3"/>
    <property type="match status" value="1"/>
</dbReference>
<dbReference type="PANTHER" id="PTHR11229:SF16">
    <property type="entry name" value="LARGE RIBOSOMAL SUBUNIT PROTEIN UL3C"/>
    <property type="match status" value="1"/>
</dbReference>
<reference evidence="7" key="1">
    <citation type="journal article" date="2011" name="PLoS ONE">
        <title>Genome evolution of a tertiary dinoflagellate plastid.</title>
        <authorList>
            <person name="Gabrielsen T.M."/>
            <person name="Minge M.A."/>
            <person name="Espelund M."/>
            <person name="Tooming-Klunderud A."/>
            <person name="Patil V."/>
            <person name="Nederbragt A.J."/>
            <person name="Otis C."/>
            <person name="Turmel M."/>
            <person name="Shalchian-Tabrizi K."/>
            <person name="Lemieux C."/>
            <person name="Jakobsen K.S."/>
        </authorList>
    </citation>
    <scope>NUCLEOTIDE SEQUENCE</scope>
</reference>
<evidence type="ECO:0000256" key="6">
    <source>
        <dbReference type="ARBA" id="ARBA00035213"/>
    </source>
</evidence>